<reference evidence="1 2" key="1">
    <citation type="submission" date="2015-09" db="EMBL/GenBank/DDBJ databases">
        <title>Identification and resolution of microdiversity through metagenomic sequencing of parallel consortia.</title>
        <authorList>
            <person name="Nelson W.C."/>
            <person name="Romine M.F."/>
            <person name="Lindemann S.R."/>
        </authorList>
    </citation>
    <scope>NUCLEOTIDE SEQUENCE [LARGE SCALE GENOMIC DNA]</scope>
    <source>
        <strain evidence="1">HL-55</strain>
    </source>
</reference>
<protein>
    <recommendedName>
        <fullName evidence="3">DUF4892 domain-containing protein</fullName>
    </recommendedName>
</protein>
<dbReference type="EMBL" id="LJZQ01000003">
    <property type="protein sequence ID" value="KPQ30187.1"/>
    <property type="molecule type" value="Genomic_DNA"/>
</dbReference>
<proteinExistence type="predicted"/>
<dbReference type="Proteomes" id="UP000050416">
    <property type="component" value="Unassembled WGS sequence"/>
</dbReference>
<dbReference type="PATRIC" id="fig|1305731.5.peg.2632"/>
<comment type="caution">
    <text evidence="1">The sequence shown here is derived from an EMBL/GenBank/DDBJ whole genome shotgun (WGS) entry which is preliminary data.</text>
</comment>
<sequence>MIDRVFLTTFKLVTAIVLVIITPVALATGLDEPPAAFPQSSLDSSQAIQSSGHLVLFSPVREIRGEIRSEVMARLPVTGQGQLFEISRDSSRAAAREHYLRALQARGGQLLYECSGMACGRSNVWANQIFQQPGLLGRDNSQDYFVSAVADEEGRRWLTLIYTITRGNLREYVWVEHLEVDAGAEIPGFQSVAARIMGPIVVPWQGGVTYRFDLSTTDRRGLVEWASDEGAEVVLAAFSALGSDETLDDATDRAGRAADSLAEVLSKSGVSRNQIRTLAIGPAVQVADPNRQGDRIEVLVIKR</sequence>
<accession>A0A0P7YJA7</accession>
<dbReference type="OrthoDB" id="5741786at2"/>
<evidence type="ECO:0008006" key="3">
    <source>
        <dbReference type="Google" id="ProtNLM"/>
    </source>
</evidence>
<evidence type="ECO:0000313" key="1">
    <source>
        <dbReference type="EMBL" id="KPQ30187.1"/>
    </source>
</evidence>
<name>A0A0P7YJA7_9GAMM</name>
<organism evidence="1 2">
    <name type="scientific">Marinobacter excellens HL-55</name>
    <dbReference type="NCBI Taxonomy" id="1305731"/>
    <lineage>
        <taxon>Bacteria</taxon>
        <taxon>Pseudomonadati</taxon>
        <taxon>Pseudomonadota</taxon>
        <taxon>Gammaproteobacteria</taxon>
        <taxon>Pseudomonadales</taxon>
        <taxon>Marinobacteraceae</taxon>
        <taxon>Marinobacter</taxon>
    </lineage>
</organism>
<evidence type="ECO:0000313" key="2">
    <source>
        <dbReference type="Proteomes" id="UP000050416"/>
    </source>
</evidence>
<dbReference type="Pfam" id="PF16234">
    <property type="entry name" value="DUF4892"/>
    <property type="match status" value="1"/>
</dbReference>
<dbReference type="AlphaFoldDB" id="A0A0P7YJA7"/>
<gene>
    <name evidence="1" type="ORF">HLUCCX14_03620</name>
</gene>
<dbReference type="InterPro" id="IPR032608">
    <property type="entry name" value="DUF4892"/>
</dbReference>
<dbReference type="STRING" id="1305731.GCA_000934705_01315"/>